<name>A0A8J4E890_9ACTN</name>
<dbReference type="EMBL" id="BOPH01000001">
    <property type="protein sequence ID" value="GIJ65094.1"/>
    <property type="molecule type" value="Genomic_DNA"/>
</dbReference>
<reference evidence="2" key="1">
    <citation type="submission" date="2021-01" db="EMBL/GenBank/DDBJ databases">
        <title>Whole genome shotgun sequence of Virgisporangium ochraceum NBRC 16418.</title>
        <authorList>
            <person name="Komaki H."/>
            <person name="Tamura T."/>
        </authorList>
    </citation>
    <scope>NUCLEOTIDE SEQUENCE</scope>
    <source>
        <strain evidence="2">NBRC 16418</strain>
    </source>
</reference>
<dbReference type="AlphaFoldDB" id="A0A8J4E890"/>
<evidence type="ECO:0000256" key="1">
    <source>
        <dbReference type="SAM" id="MobiDB-lite"/>
    </source>
</evidence>
<evidence type="ECO:0000313" key="3">
    <source>
        <dbReference type="Proteomes" id="UP000635606"/>
    </source>
</evidence>
<gene>
    <name evidence="2" type="ORF">Voc01_000110</name>
</gene>
<keyword evidence="3" id="KW-1185">Reference proteome</keyword>
<sequence>MEHLAGQAVTDDRRTDGLVHGSDPALVSRVMTTVAQLRKAALGLPEVEESTGSFSVRGKTFASVTGDGWVEVRLSDADAAATVAAHPTAERLAGSARVPLADVDGQQLNWLVRRAWFHGAPQRLAAALADADAGTAPAGSDLPAAIGRPATRALLGAGLSTLDLVATRSADELLALHGVGPKAVRVLAEALAERGSALR</sequence>
<comment type="caution">
    <text evidence="2">The sequence shown here is derived from an EMBL/GenBank/DDBJ whole genome shotgun (WGS) entry which is preliminary data.</text>
</comment>
<organism evidence="2 3">
    <name type="scientific">Virgisporangium ochraceum</name>
    <dbReference type="NCBI Taxonomy" id="65505"/>
    <lineage>
        <taxon>Bacteria</taxon>
        <taxon>Bacillati</taxon>
        <taxon>Actinomycetota</taxon>
        <taxon>Actinomycetes</taxon>
        <taxon>Micromonosporales</taxon>
        <taxon>Micromonosporaceae</taxon>
        <taxon>Virgisporangium</taxon>
    </lineage>
</organism>
<feature type="region of interest" description="Disordered" evidence="1">
    <location>
        <begin position="1"/>
        <end position="21"/>
    </location>
</feature>
<dbReference type="Proteomes" id="UP000635606">
    <property type="component" value="Unassembled WGS sequence"/>
</dbReference>
<proteinExistence type="predicted"/>
<protein>
    <submittedName>
        <fullName evidence="2">Uncharacterized protein</fullName>
    </submittedName>
</protein>
<accession>A0A8J4E890</accession>
<evidence type="ECO:0000313" key="2">
    <source>
        <dbReference type="EMBL" id="GIJ65094.1"/>
    </source>
</evidence>